<dbReference type="AlphaFoldDB" id="A0A6A6HXH6"/>
<reference evidence="2" key="1">
    <citation type="journal article" date="2020" name="Stud. Mycol.">
        <title>101 Dothideomycetes genomes: a test case for predicting lifestyles and emergence of pathogens.</title>
        <authorList>
            <person name="Haridas S."/>
            <person name="Albert R."/>
            <person name="Binder M."/>
            <person name="Bloem J."/>
            <person name="Labutti K."/>
            <person name="Salamov A."/>
            <person name="Andreopoulos B."/>
            <person name="Baker S."/>
            <person name="Barry K."/>
            <person name="Bills G."/>
            <person name="Bluhm B."/>
            <person name="Cannon C."/>
            <person name="Castanera R."/>
            <person name="Culley D."/>
            <person name="Daum C."/>
            <person name="Ezra D."/>
            <person name="Gonzalez J."/>
            <person name="Henrissat B."/>
            <person name="Kuo A."/>
            <person name="Liang C."/>
            <person name="Lipzen A."/>
            <person name="Lutzoni F."/>
            <person name="Magnuson J."/>
            <person name="Mondo S."/>
            <person name="Nolan M."/>
            <person name="Ohm R."/>
            <person name="Pangilinan J."/>
            <person name="Park H.-J."/>
            <person name="Ramirez L."/>
            <person name="Alfaro M."/>
            <person name="Sun H."/>
            <person name="Tritt A."/>
            <person name="Yoshinaga Y."/>
            <person name="Zwiers L.-H."/>
            <person name="Turgeon B."/>
            <person name="Goodwin S."/>
            <person name="Spatafora J."/>
            <person name="Crous P."/>
            <person name="Grigoriev I."/>
        </authorList>
    </citation>
    <scope>NUCLEOTIDE SEQUENCE</scope>
    <source>
        <strain evidence="2">CBS 122368</strain>
    </source>
</reference>
<organism evidence="2 3">
    <name type="scientific">Trematosphaeria pertusa</name>
    <dbReference type="NCBI Taxonomy" id="390896"/>
    <lineage>
        <taxon>Eukaryota</taxon>
        <taxon>Fungi</taxon>
        <taxon>Dikarya</taxon>
        <taxon>Ascomycota</taxon>
        <taxon>Pezizomycotina</taxon>
        <taxon>Dothideomycetes</taxon>
        <taxon>Pleosporomycetidae</taxon>
        <taxon>Pleosporales</taxon>
        <taxon>Massarineae</taxon>
        <taxon>Trematosphaeriaceae</taxon>
        <taxon>Trematosphaeria</taxon>
    </lineage>
</organism>
<feature type="signal peptide" evidence="1">
    <location>
        <begin position="1"/>
        <end position="17"/>
    </location>
</feature>
<sequence length="171" mass="18093">MRYLKLASLLLPAASLAAPTSLSARQDPACAPTSYAIADFTYTTGPSSSSPHVSFNFQSFFSNPAIINDPSSAGATCDADGESVDAFPMETECSTGRVNLMFDLRAPVDQANFQIIHTWHCNGQTWMSSTPHKIDPVNCDGSDDGATTCTSASGTFAPQNVRQICSTPTCP</sequence>
<feature type="chain" id="PRO_5025391904" description="Hypersensitive response inducing protein 1" evidence="1">
    <location>
        <begin position="18"/>
        <end position="171"/>
    </location>
</feature>
<gene>
    <name evidence="2" type="ORF">BU26DRAFT_438005</name>
</gene>
<dbReference type="Proteomes" id="UP000800094">
    <property type="component" value="Unassembled WGS sequence"/>
</dbReference>
<protein>
    <recommendedName>
        <fullName evidence="4">Hypersensitive response inducing protein 1</fullName>
    </recommendedName>
</protein>
<evidence type="ECO:0000313" key="2">
    <source>
        <dbReference type="EMBL" id="KAF2242915.1"/>
    </source>
</evidence>
<dbReference type="RefSeq" id="XP_033677919.1">
    <property type="nucleotide sequence ID" value="XM_033824268.1"/>
</dbReference>
<name>A0A6A6HXH6_9PLEO</name>
<keyword evidence="3" id="KW-1185">Reference proteome</keyword>
<proteinExistence type="predicted"/>
<dbReference type="OrthoDB" id="3763539at2759"/>
<accession>A0A6A6HXH6</accession>
<evidence type="ECO:0008006" key="4">
    <source>
        <dbReference type="Google" id="ProtNLM"/>
    </source>
</evidence>
<keyword evidence="1" id="KW-0732">Signal</keyword>
<evidence type="ECO:0000256" key="1">
    <source>
        <dbReference type="SAM" id="SignalP"/>
    </source>
</evidence>
<dbReference type="GeneID" id="54577598"/>
<evidence type="ECO:0000313" key="3">
    <source>
        <dbReference type="Proteomes" id="UP000800094"/>
    </source>
</evidence>
<dbReference type="EMBL" id="ML987206">
    <property type="protein sequence ID" value="KAF2242915.1"/>
    <property type="molecule type" value="Genomic_DNA"/>
</dbReference>